<name>A0A6C0AP75_9ZZZZ</name>
<organism evidence="1">
    <name type="scientific">viral metagenome</name>
    <dbReference type="NCBI Taxonomy" id="1070528"/>
    <lineage>
        <taxon>unclassified sequences</taxon>
        <taxon>metagenomes</taxon>
        <taxon>organismal metagenomes</taxon>
    </lineage>
</organism>
<dbReference type="AlphaFoldDB" id="A0A6C0AP75"/>
<dbReference type="EMBL" id="MN740759">
    <property type="protein sequence ID" value="QHS81617.1"/>
    <property type="molecule type" value="Genomic_DNA"/>
</dbReference>
<protein>
    <submittedName>
        <fullName evidence="1">Uncharacterized protein</fullName>
    </submittedName>
</protein>
<accession>A0A6C0AP75</accession>
<reference evidence="1" key="1">
    <citation type="journal article" date="2020" name="Nature">
        <title>Giant virus diversity and host interactions through global metagenomics.</title>
        <authorList>
            <person name="Schulz F."/>
            <person name="Roux S."/>
            <person name="Paez-Espino D."/>
            <person name="Jungbluth S."/>
            <person name="Walsh D.A."/>
            <person name="Denef V.J."/>
            <person name="McMahon K.D."/>
            <person name="Konstantinidis K.T."/>
            <person name="Eloe-Fadrosh E.A."/>
            <person name="Kyrpides N.C."/>
            <person name="Woyke T."/>
        </authorList>
    </citation>
    <scope>NUCLEOTIDE SEQUENCE</scope>
    <source>
        <strain evidence="1">GVMAG-S-1101164-72</strain>
    </source>
</reference>
<proteinExistence type="predicted"/>
<evidence type="ECO:0000313" key="1">
    <source>
        <dbReference type="EMBL" id="QHS81617.1"/>
    </source>
</evidence>
<sequence length="120" mass="12788">MDAGDLIRKRKAQATLAGFNSVLQKQGLPASDTSGNGCCGYFDPSSCSFPLPKFSPAYTRPNPTVYATYEYMDLVNQGLVVNGCVPTQVMTMKVQKPTICPSVIVTIPVDAAPNATLPVE</sequence>